<reference evidence="1" key="1">
    <citation type="submission" date="2022-09" db="EMBL/GenBank/DDBJ databases">
        <title>Haloadaptaus new haloarchaeum isolated from saline soil.</title>
        <authorList>
            <person name="Duran-Viseras A."/>
            <person name="Sanchez-Porro C."/>
            <person name="Ventosa A."/>
        </authorList>
    </citation>
    <scope>NUCLEOTIDE SEQUENCE</scope>
    <source>
        <strain evidence="1">F3-133</strain>
    </source>
</reference>
<dbReference type="Proteomes" id="UP001149411">
    <property type="component" value="Unassembled WGS sequence"/>
</dbReference>
<accession>A0A9Q4C5E8</accession>
<name>A0A9Q4C5E8_9EURY</name>
<organism evidence="1 2">
    <name type="scientific">Halorutilus salinus</name>
    <dbReference type="NCBI Taxonomy" id="2487751"/>
    <lineage>
        <taxon>Archaea</taxon>
        <taxon>Methanobacteriati</taxon>
        <taxon>Methanobacteriota</taxon>
        <taxon>Stenosarchaea group</taxon>
        <taxon>Halobacteria</taxon>
        <taxon>Halorutilales</taxon>
        <taxon>Halorutilaceae</taxon>
        <taxon>Halorutilus</taxon>
    </lineage>
</organism>
<dbReference type="RefSeq" id="WP_266088365.1">
    <property type="nucleotide sequence ID" value="NZ_RKLV01000012.1"/>
</dbReference>
<dbReference type="EMBL" id="RKLV01000012">
    <property type="protein sequence ID" value="MCX2819783.1"/>
    <property type="molecule type" value="Genomic_DNA"/>
</dbReference>
<comment type="caution">
    <text evidence="1">The sequence shown here is derived from an EMBL/GenBank/DDBJ whole genome shotgun (WGS) entry which is preliminary data.</text>
</comment>
<evidence type="ECO:0000313" key="1">
    <source>
        <dbReference type="EMBL" id="MCX2819783.1"/>
    </source>
</evidence>
<proteinExistence type="predicted"/>
<dbReference type="InterPro" id="IPR043870">
    <property type="entry name" value="DUF5830"/>
</dbReference>
<sequence length="117" mass="13660">METKHPDLRLFKSLSGEVPLPEVVGFIESKISSQKKDYLTRIYIDALNESDFAERRQKDNDITYFFSPRQDFELIKDKDGSRNCQKCGVYLETGYLVKYSSDDYDGPFCSDCIRFFP</sequence>
<evidence type="ECO:0000313" key="2">
    <source>
        <dbReference type="Proteomes" id="UP001149411"/>
    </source>
</evidence>
<gene>
    <name evidence="1" type="ORF">EGH25_10525</name>
</gene>
<protein>
    <submittedName>
        <fullName evidence="1">DUF5830 family protein</fullName>
    </submittedName>
</protein>
<keyword evidence="2" id="KW-1185">Reference proteome</keyword>
<dbReference type="AlphaFoldDB" id="A0A9Q4C5E8"/>
<dbReference type="Pfam" id="PF19148">
    <property type="entry name" value="DUF5830"/>
    <property type="match status" value="1"/>
</dbReference>